<dbReference type="PANTHER" id="PTHR34545:SF10">
    <property type="entry name" value="CLAVATA3_ESR (CLE) GENE FAMILY MEMBER"/>
    <property type="match status" value="1"/>
</dbReference>
<sequence length="210" mass="23944">MNTFDTRALIALMEERVQWRLMRVSPKTQKSFGLHALGEGIKRLYIASSSDCVAMRLAEITLLCLLVLACIRSNAVARSSFFTTFDHHHHHHHDVGKRMKSSSSNGRVPEAANFSQYCKSKGHQFYDYFFHSNSKNTTSENKRVVPTGPNPLHNRSYPSKQGTEVAGTLGRIPLNKAQQWRGQQWGMGVRMVQREKSRFGFDREEDVGFV</sequence>
<dbReference type="PANTHER" id="PTHR34545">
    <property type="entry name" value="CLAVATA3/ESR (CLE)-RELATED PROTEIN 22"/>
    <property type="match status" value="1"/>
</dbReference>
<reference evidence="2" key="1">
    <citation type="journal article" date="2019" name="Science">
        <title>Mutation of a bHLH transcription factor allowed almond domestication.</title>
        <authorList>
            <person name="Sanchez-Perez R."/>
            <person name="Pavan S."/>
            <person name="Mazzeo R."/>
            <person name="Moldovan C."/>
            <person name="Aiese Cigliano R."/>
            <person name="Del Cueto J."/>
            <person name="Ricciardi F."/>
            <person name="Lotti C."/>
            <person name="Ricciardi L."/>
            <person name="Dicenta F."/>
            <person name="Lopez-Marques R.L."/>
            <person name="Lindberg Moller B."/>
        </authorList>
    </citation>
    <scope>NUCLEOTIDE SEQUENCE</scope>
</reference>
<dbReference type="EMBL" id="AP019297">
    <property type="protein sequence ID" value="BBG92723.1"/>
    <property type="molecule type" value="Genomic_DNA"/>
</dbReference>
<name>A0A4Y1QLM2_PRUDU</name>
<proteinExistence type="predicted"/>
<accession>A0A4Y1QLM2</accession>
<dbReference type="InterPro" id="IPR033249">
    <property type="entry name" value="CLE_plant"/>
</dbReference>
<dbReference type="GO" id="GO:0048731">
    <property type="term" value="P:system development"/>
    <property type="evidence" value="ECO:0007669"/>
    <property type="project" value="InterPro"/>
</dbReference>
<dbReference type="AlphaFoldDB" id="A0A4Y1QLM2"/>
<feature type="region of interest" description="Disordered" evidence="1">
    <location>
        <begin position="137"/>
        <end position="161"/>
    </location>
</feature>
<evidence type="ECO:0000313" key="2">
    <source>
        <dbReference type="EMBL" id="BBG92723.1"/>
    </source>
</evidence>
<organism evidence="2">
    <name type="scientific">Prunus dulcis</name>
    <name type="common">Almond</name>
    <name type="synonym">Amygdalus dulcis</name>
    <dbReference type="NCBI Taxonomy" id="3755"/>
    <lineage>
        <taxon>Eukaryota</taxon>
        <taxon>Viridiplantae</taxon>
        <taxon>Streptophyta</taxon>
        <taxon>Embryophyta</taxon>
        <taxon>Tracheophyta</taxon>
        <taxon>Spermatophyta</taxon>
        <taxon>Magnoliopsida</taxon>
        <taxon>eudicotyledons</taxon>
        <taxon>Gunneridae</taxon>
        <taxon>Pentapetalae</taxon>
        <taxon>rosids</taxon>
        <taxon>fabids</taxon>
        <taxon>Rosales</taxon>
        <taxon>Rosaceae</taxon>
        <taxon>Amygdaloideae</taxon>
        <taxon>Amygdaleae</taxon>
        <taxon>Prunus</taxon>
    </lineage>
</organism>
<gene>
    <name evidence="2" type="ORF">Prudu_000541</name>
</gene>
<protein>
    <submittedName>
        <fullName evidence="2">Uncharacterized protein</fullName>
    </submittedName>
</protein>
<evidence type="ECO:0000256" key="1">
    <source>
        <dbReference type="SAM" id="MobiDB-lite"/>
    </source>
</evidence>